<keyword evidence="10" id="KW-1185">Reference proteome</keyword>
<feature type="domain" description="ABC transmembrane type-1" evidence="8">
    <location>
        <begin position="76"/>
        <end position="274"/>
    </location>
</feature>
<evidence type="ECO:0000256" key="3">
    <source>
        <dbReference type="ARBA" id="ARBA00022475"/>
    </source>
</evidence>
<evidence type="ECO:0000256" key="4">
    <source>
        <dbReference type="ARBA" id="ARBA00022692"/>
    </source>
</evidence>
<dbReference type="EMBL" id="VNJI01000021">
    <property type="protein sequence ID" value="TVY08655.1"/>
    <property type="molecule type" value="Genomic_DNA"/>
</dbReference>
<dbReference type="CDD" id="cd06261">
    <property type="entry name" value="TM_PBP2"/>
    <property type="match status" value="1"/>
</dbReference>
<evidence type="ECO:0000256" key="5">
    <source>
        <dbReference type="ARBA" id="ARBA00022989"/>
    </source>
</evidence>
<reference evidence="9 10" key="1">
    <citation type="submission" date="2019-07" db="EMBL/GenBank/DDBJ databases">
        <authorList>
            <person name="Kim J."/>
        </authorList>
    </citation>
    <scope>NUCLEOTIDE SEQUENCE [LARGE SCALE GENOMIC DNA]</scope>
    <source>
        <strain evidence="9 10">JC52</strain>
    </source>
</reference>
<evidence type="ECO:0000259" key="8">
    <source>
        <dbReference type="PROSITE" id="PS50928"/>
    </source>
</evidence>
<evidence type="ECO:0000313" key="10">
    <source>
        <dbReference type="Proteomes" id="UP000317036"/>
    </source>
</evidence>
<dbReference type="InterPro" id="IPR035906">
    <property type="entry name" value="MetI-like_sf"/>
</dbReference>
<feature type="transmembrane region" description="Helical" evidence="7">
    <location>
        <begin position="184"/>
        <end position="206"/>
    </location>
</feature>
<keyword evidence="5 7" id="KW-1133">Transmembrane helix</keyword>
<evidence type="ECO:0000256" key="1">
    <source>
        <dbReference type="ARBA" id="ARBA00004651"/>
    </source>
</evidence>
<feature type="transmembrane region" description="Helical" evidence="7">
    <location>
        <begin position="12"/>
        <end position="34"/>
    </location>
</feature>
<dbReference type="PANTHER" id="PTHR43744:SF9">
    <property type="entry name" value="POLYGALACTURONAN_RHAMNOGALACTURONAN TRANSPORT SYSTEM PERMEASE PROTEIN YTCP"/>
    <property type="match status" value="1"/>
</dbReference>
<keyword evidence="2 7" id="KW-0813">Transport</keyword>
<comment type="subcellular location">
    <subcellularLocation>
        <location evidence="1 7">Cell membrane</location>
        <topology evidence="1 7">Multi-pass membrane protein</topology>
    </subcellularLocation>
</comment>
<comment type="similarity">
    <text evidence="7">Belongs to the binding-protein-dependent transport system permease family.</text>
</comment>
<evidence type="ECO:0000256" key="6">
    <source>
        <dbReference type="ARBA" id="ARBA00023136"/>
    </source>
</evidence>
<feature type="transmembrane region" description="Helical" evidence="7">
    <location>
        <begin position="111"/>
        <end position="136"/>
    </location>
</feature>
<dbReference type="RefSeq" id="WP_144849326.1">
    <property type="nucleotide sequence ID" value="NZ_VNJI01000021.1"/>
</dbReference>
<dbReference type="InterPro" id="IPR000515">
    <property type="entry name" value="MetI-like"/>
</dbReference>
<feature type="transmembrane region" description="Helical" evidence="7">
    <location>
        <begin position="254"/>
        <end position="274"/>
    </location>
</feature>
<sequence>MNTYNFRGKAPIYLTIVYALLIFILCAEIFPVLYIIMMSFASKQEIVTRGFFLIPRQWSLNAYAYLVDSSNFMQAFRSSVTITSVGTVFSMLMTTFMAYGLSKPWLRGRSVLNFMVLFTMLFSGGIIPLYLLVMSLNLLNSYWSLFLTGAIIPFNLIVIRSFFQGFPVEVEESARIDGCSEFGLLWRIVLPLSLPVIATFSLFYAVDYWNTYFNAILYLSDGSKLPLQVFLRQMMNISDGSQEVTESGIEFSPAVRMAAVIFTAVPLLVVYPFLQKYFNQGALLGSVKG</sequence>
<evidence type="ECO:0000256" key="2">
    <source>
        <dbReference type="ARBA" id="ARBA00022448"/>
    </source>
</evidence>
<keyword evidence="4 7" id="KW-0812">Transmembrane</keyword>
<comment type="caution">
    <text evidence="9">The sequence shown here is derived from an EMBL/GenBank/DDBJ whole genome shotgun (WGS) entry which is preliminary data.</text>
</comment>
<accession>A0A559K945</accession>
<dbReference type="GO" id="GO:0055085">
    <property type="term" value="P:transmembrane transport"/>
    <property type="evidence" value="ECO:0007669"/>
    <property type="project" value="InterPro"/>
</dbReference>
<name>A0A559K945_9BACL</name>
<evidence type="ECO:0000313" key="9">
    <source>
        <dbReference type="EMBL" id="TVY08655.1"/>
    </source>
</evidence>
<dbReference type="AlphaFoldDB" id="A0A559K945"/>
<dbReference type="GO" id="GO:0005886">
    <property type="term" value="C:plasma membrane"/>
    <property type="evidence" value="ECO:0007669"/>
    <property type="project" value="UniProtKB-SubCell"/>
</dbReference>
<evidence type="ECO:0000256" key="7">
    <source>
        <dbReference type="RuleBase" id="RU363032"/>
    </source>
</evidence>
<keyword evidence="6 7" id="KW-0472">Membrane</keyword>
<dbReference type="PROSITE" id="PS50928">
    <property type="entry name" value="ABC_TM1"/>
    <property type="match status" value="1"/>
</dbReference>
<dbReference type="Proteomes" id="UP000317036">
    <property type="component" value="Unassembled WGS sequence"/>
</dbReference>
<feature type="transmembrane region" description="Helical" evidence="7">
    <location>
        <begin position="142"/>
        <end position="163"/>
    </location>
</feature>
<dbReference type="SUPFAM" id="SSF161098">
    <property type="entry name" value="MetI-like"/>
    <property type="match status" value="1"/>
</dbReference>
<dbReference type="Gene3D" id="1.10.3720.10">
    <property type="entry name" value="MetI-like"/>
    <property type="match status" value="1"/>
</dbReference>
<protein>
    <submittedName>
        <fullName evidence="9">Carbohydrate ABC transporter permease</fullName>
    </submittedName>
</protein>
<proteinExistence type="inferred from homology"/>
<gene>
    <name evidence="9" type="ORF">FPZ49_17680</name>
</gene>
<dbReference type="Pfam" id="PF00528">
    <property type="entry name" value="BPD_transp_1"/>
    <property type="match status" value="1"/>
</dbReference>
<dbReference type="PANTHER" id="PTHR43744">
    <property type="entry name" value="ABC TRANSPORTER PERMEASE PROTEIN MG189-RELATED-RELATED"/>
    <property type="match status" value="1"/>
</dbReference>
<organism evidence="9 10">
    <name type="scientific">Paenibacillus cremeus</name>
    <dbReference type="NCBI Taxonomy" id="2163881"/>
    <lineage>
        <taxon>Bacteria</taxon>
        <taxon>Bacillati</taxon>
        <taxon>Bacillota</taxon>
        <taxon>Bacilli</taxon>
        <taxon>Bacillales</taxon>
        <taxon>Paenibacillaceae</taxon>
        <taxon>Paenibacillus</taxon>
    </lineage>
</organism>
<feature type="transmembrane region" description="Helical" evidence="7">
    <location>
        <begin position="78"/>
        <end position="99"/>
    </location>
</feature>
<dbReference type="OrthoDB" id="9810086at2"/>
<keyword evidence="3" id="KW-1003">Cell membrane</keyword>